<evidence type="ECO:0000313" key="4">
    <source>
        <dbReference type="EMBL" id="WDH82263.1"/>
    </source>
</evidence>
<dbReference type="EMBL" id="CP118101">
    <property type="protein sequence ID" value="WDH82263.1"/>
    <property type="molecule type" value="Genomic_DNA"/>
</dbReference>
<evidence type="ECO:0000256" key="1">
    <source>
        <dbReference type="SAM" id="MobiDB-lite"/>
    </source>
</evidence>
<feature type="compositionally biased region" description="Polar residues" evidence="1">
    <location>
        <begin position="616"/>
        <end position="625"/>
    </location>
</feature>
<gene>
    <name evidence="4" type="ORF">PUW23_22880</name>
</gene>
<protein>
    <submittedName>
        <fullName evidence="4">DUF927 domain-containing protein</fullName>
    </submittedName>
</protein>
<reference evidence="4" key="1">
    <citation type="submission" date="2023-02" db="EMBL/GenBank/DDBJ databases">
        <title>Pathogen: clinical or host-associated sample.</title>
        <authorList>
            <person name="Hergert J."/>
            <person name="Casey R."/>
            <person name="Wagner J."/>
            <person name="Young E.L."/>
            <person name="Oakeson K.F."/>
        </authorList>
    </citation>
    <scope>NUCLEOTIDE SEQUENCE</scope>
    <source>
        <strain evidence="4">2022CK-00830</strain>
    </source>
</reference>
<evidence type="ECO:0000259" key="3">
    <source>
        <dbReference type="Pfam" id="PF18662"/>
    </source>
</evidence>
<dbReference type="Pfam" id="PF06048">
    <property type="entry name" value="DUF927"/>
    <property type="match status" value="1"/>
</dbReference>
<proteinExistence type="predicted"/>
<sequence length="625" mass="71720">MKSYERQGTPPKRKLKKKSFSFLQKSQEEYYGSNQNFKLTNDLLFIKEEKDGKVSYKPVSKYMKISQVEQAEETNDVTLTLEYSYLDKKRSIEVTRDQLHPNDIQKLSKKGVDVFYHNAKQLIQFLRIQEESAPYTTVHTHMGWQDTPNGLLYKHQKIIGENAPTSSYKGDYNLKPKGNLAGWKSIVADEVIGNVNLELALTMGFSAAVVGMLSTLKDADTLIMHICGKSTRGKTTAAQLAVSPFGRPSKTSKGLIKSWNATGNAVVSYLRNNYGVPIVLDEASMSNLKDFTSLIYTFAENREKDRMTKEGGLRDQGNWSTTIISTAEHSIFQKTNANEGLRVRVFEFANTTWTNSGENADNLKRRLLDHYGHAGIEFVRYLQSLGVEEVEKRCNDWKDRCEEMLPDSDFVTRVSEKFGMILATADLVNESLGLGLNLEQMMERLHEVEQEISMERNQSDKAYHFMLEQVIKNYEKFLSSDRAFKGQECWGVIKYETGHIEVAVLKNQFHLLMKEAQVSDPKVVLEQWREEKRLKAESNKFTNRRKVGTKEFRGKVGLPNPKGSKEQDIVYVLLFDREQARHFGIRETSIFEDISKMKRPMLPRDVATKKRKKKNNGNFPNQITR</sequence>
<dbReference type="Proteomes" id="UP001220962">
    <property type="component" value="Chromosome"/>
</dbReference>
<organism evidence="4 5">
    <name type="scientific">Paenibacillus urinalis</name>
    <dbReference type="NCBI Taxonomy" id="521520"/>
    <lineage>
        <taxon>Bacteria</taxon>
        <taxon>Bacillati</taxon>
        <taxon>Bacillota</taxon>
        <taxon>Bacilli</taxon>
        <taxon>Bacillales</taxon>
        <taxon>Paenibacillaceae</taxon>
        <taxon>Paenibacillus</taxon>
    </lineage>
</organism>
<accession>A0AAX3MXB0</accession>
<feature type="region of interest" description="Disordered" evidence="1">
    <location>
        <begin position="606"/>
        <end position="625"/>
    </location>
</feature>
<name>A0AAX3MXB0_9BACL</name>
<evidence type="ECO:0000313" key="5">
    <source>
        <dbReference type="Proteomes" id="UP001220962"/>
    </source>
</evidence>
<feature type="domain" description="Cch helix turn helix" evidence="3">
    <location>
        <begin position="460"/>
        <end position="577"/>
    </location>
</feature>
<dbReference type="RefSeq" id="WP_274359110.1">
    <property type="nucleotide sequence ID" value="NZ_CP118101.1"/>
</dbReference>
<dbReference type="AlphaFoldDB" id="A0AAX3MXB0"/>
<feature type="domain" description="DUF927" evidence="2">
    <location>
        <begin position="47"/>
        <end position="316"/>
    </location>
</feature>
<dbReference type="InterPro" id="IPR040538">
    <property type="entry name" value="Cch_HTH"/>
</dbReference>
<dbReference type="InterPro" id="IPR009270">
    <property type="entry name" value="DUF927"/>
</dbReference>
<evidence type="ECO:0000259" key="2">
    <source>
        <dbReference type="Pfam" id="PF06048"/>
    </source>
</evidence>
<dbReference type="Pfam" id="PF18662">
    <property type="entry name" value="HTH_56"/>
    <property type="match status" value="1"/>
</dbReference>